<dbReference type="SUPFAM" id="SSF46785">
    <property type="entry name" value="Winged helix' DNA-binding domain"/>
    <property type="match status" value="1"/>
</dbReference>
<dbReference type="Pfam" id="PF03466">
    <property type="entry name" value="LysR_substrate"/>
    <property type="match status" value="1"/>
</dbReference>
<feature type="domain" description="HTH lysR-type" evidence="5">
    <location>
        <begin position="3"/>
        <end position="60"/>
    </location>
</feature>
<gene>
    <name evidence="6" type="ORF">ACFQ33_14165</name>
</gene>
<evidence type="ECO:0000256" key="2">
    <source>
        <dbReference type="ARBA" id="ARBA00023015"/>
    </source>
</evidence>
<organism evidence="6 7">
    <name type="scientific">Mycoplana ramosa</name>
    <name type="common">Mycoplana bullata</name>
    <dbReference type="NCBI Taxonomy" id="40837"/>
    <lineage>
        <taxon>Bacteria</taxon>
        <taxon>Pseudomonadati</taxon>
        <taxon>Pseudomonadota</taxon>
        <taxon>Alphaproteobacteria</taxon>
        <taxon>Hyphomicrobiales</taxon>
        <taxon>Rhizobiaceae</taxon>
        <taxon>Mycoplana</taxon>
    </lineage>
</organism>
<evidence type="ECO:0000256" key="4">
    <source>
        <dbReference type="ARBA" id="ARBA00023163"/>
    </source>
</evidence>
<dbReference type="PROSITE" id="PS50931">
    <property type="entry name" value="HTH_LYSR"/>
    <property type="match status" value="1"/>
</dbReference>
<evidence type="ECO:0000313" key="7">
    <source>
        <dbReference type="Proteomes" id="UP001597173"/>
    </source>
</evidence>
<dbReference type="PANTHER" id="PTHR30346:SF28">
    <property type="entry name" value="HTH-TYPE TRANSCRIPTIONAL REGULATOR CYNR"/>
    <property type="match status" value="1"/>
</dbReference>
<dbReference type="Proteomes" id="UP001597173">
    <property type="component" value="Unassembled WGS sequence"/>
</dbReference>
<dbReference type="RefSeq" id="WP_374836023.1">
    <property type="nucleotide sequence ID" value="NZ_JBHEEW010000002.1"/>
</dbReference>
<dbReference type="Gene3D" id="3.40.190.290">
    <property type="match status" value="1"/>
</dbReference>
<comment type="similarity">
    <text evidence="1">Belongs to the LysR transcriptional regulatory family.</text>
</comment>
<proteinExistence type="inferred from homology"/>
<keyword evidence="4" id="KW-0804">Transcription</keyword>
<dbReference type="InterPro" id="IPR036388">
    <property type="entry name" value="WH-like_DNA-bd_sf"/>
</dbReference>
<comment type="caution">
    <text evidence="6">The sequence shown here is derived from an EMBL/GenBank/DDBJ whole genome shotgun (WGS) entry which is preliminary data.</text>
</comment>
<reference evidence="7" key="1">
    <citation type="journal article" date="2019" name="Int. J. Syst. Evol. Microbiol.">
        <title>The Global Catalogue of Microorganisms (GCM) 10K type strain sequencing project: providing services to taxonomists for standard genome sequencing and annotation.</title>
        <authorList>
            <consortium name="The Broad Institute Genomics Platform"/>
            <consortium name="The Broad Institute Genome Sequencing Center for Infectious Disease"/>
            <person name="Wu L."/>
            <person name="Ma J."/>
        </authorList>
    </citation>
    <scope>NUCLEOTIDE SEQUENCE [LARGE SCALE GENOMIC DNA]</scope>
    <source>
        <strain evidence="7">CCUG 55609</strain>
    </source>
</reference>
<dbReference type="CDD" id="cd05466">
    <property type="entry name" value="PBP2_LTTR_substrate"/>
    <property type="match status" value="1"/>
</dbReference>
<keyword evidence="2" id="KW-0805">Transcription regulation</keyword>
<dbReference type="InterPro" id="IPR036390">
    <property type="entry name" value="WH_DNA-bd_sf"/>
</dbReference>
<evidence type="ECO:0000256" key="3">
    <source>
        <dbReference type="ARBA" id="ARBA00023125"/>
    </source>
</evidence>
<keyword evidence="7" id="KW-1185">Reference proteome</keyword>
<sequence>MTITLAQLRAVDAVAREGQISRAAQSLGVSQPSISHQIQTFETTWNIRFFVRDGYSISVHPEAHSVLGRIRLLISLLEEIEQDLASQSSREAKTLHLGFSAHRLIMPALSEFVTRHPAVSVNTQGAPTFELLAALKRGELHLASVSLPAPPQGFHAVELARRRLILYGRPEHPLLQEQQIGIADLDGLPMVLWNQNSGSRRQFSAICAAAGVAPKTALEVNTLDVAYAAVAAGIGLGVAVEGEIAPDTHIVTAGLAAEGAEIGHYLLCLKGAELRPQVADFIHIAQSVQFLANI</sequence>
<evidence type="ECO:0000259" key="5">
    <source>
        <dbReference type="PROSITE" id="PS50931"/>
    </source>
</evidence>
<dbReference type="EMBL" id="JBHTNF010000008">
    <property type="protein sequence ID" value="MFD1329035.1"/>
    <property type="molecule type" value="Genomic_DNA"/>
</dbReference>
<dbReference type="PANTHER" id="PTHR30346">
    <property type="entry name" value="TRANSCRIPTIONAL DUAL REGULATOR HCAR-RELATED"/>
    <property type="match status" value="1"/>
</dbReference>
<protein>
    <submittedName>
        <fullName evidence="6">LysR family transcriptional regulator</fullName>
    </submittedName>
</protein>
<dbReference type="InterPro" id="IPR000847">
    <property type="entry name" value="LysR_HTH_N"/>
</dbReference>
<dbReference type="Pfam" id="PF00126">
    <property type="entry name" value="HTH_1"/>
    <property type="match status" value="1"/>
</dbReference>
<name>A0ABW3YYY3_MYCRA</name>
<dbReference type="InterPro" id="IPR005119">
    <property type="entry name" value="LysR_subst-bd"/>
</dbReference>
<dbReference type="Gene3D" id="1.10.10.10">
    <property type="entry name" value="Winged helix-like DNA-binding domain superfamily/Winged helix DNA-binding domain"/>
    <property type="match status" value="1"/>
</dbReference>
<dbReference type="SUPFAM" id="SSF53850">
    <property type="entry name" value="Periplasmic binding protein-like II"/>
    <property type="match status" value="1"/>
</dbReference>
<accession>A0ABW3YYY3</accession>
<evidence type="ECO:0000313" key="6">
    <source>
        <dbReference type="EMBL" id="MFD1329035.1"/>
    </source>
</evidence>
<dbReference type="PRINTS" id="PR00039">
    <property type="entry name" value="HTHLYSR"/>
</dbReference>
<keyword evidence="3" id="KW-0238">DNA-binding</keyword>
<evidence type="ECO:0000256" key="1">
    <source>
        <dbReference type="ARBA" id="ARBA00009437"/>
    </source>
</evidence>